<dbReference type="Pfam" id="PF00326">
    <property type="entry name" value="Peptidase_S9"/>
    <property type="match status" value="1"/>
</dbReference>
<evidence type="ECO:0000256" key="4">
    <source>
        <dbReference type="ARBA" id="ARBA00022801"/>
    </source>
</evidence>
<evidence type="ECO:0000259" key="6">
    <source>
        <dbReference type="Pfam" id="PF00326"/>
    </source>
</evidence>
<evidence type="ECO:0000256" key="3">
    <source>
        <dbReference type="ARBA" id="ARBA00022729"/>
    </source>
</evidence>
<accession>A0A4S8LX33</accession>
<dbReference type="Gene3D" id="3.40.50.1820">
    <property type="entry name" value="alpha/beta hydrolase"/>
    <property type="match status" value="1"/>
</dbReference>
<comment type="similarity">
    <text evidence="1">Belongs to the peptidase S9C family.</text>
</comment>
<dbReference type="InterPro" id="IPR029058">
    <property type="entry name" value="AB_hydrolase_fold"/>
</dbReference>
<evidence type="ECO:0000313" key="7">
    <source>
        <dbReference type="EMBL" id="THU94204.1"/>
    </source>
</evidence>
<keyword evidence="4 7" id="KW-0378">Hydrolase</keyword>
<keyword evidence="2" id="KW-0645">Protease</keyword>
<evidence type="ECO:0000256" key="1">
    <source>
        <dbReference type="ARBA" id="ARBA00010040"/>
    </source>
</evidence>
<dbReference type="GO" id="GO:0006508">
    <property type="term" value="P:proteolysis"/>
    <property type="evidence" value="ECO:0007669"/>
    <property type="project" value="UniProtKB-KW"/>
</dbReference>
<dbReference type="Proteomes" id="UP000297245">
    <property type="component" value="Unassembled WGS sequence"/>
</dbReference>
<reference evidence="7 8" key="1">
    <citation type="journal article" date="2019" name="Nat. Ecol. Evol.">
        <title>Megaphylogeny resolves global patterns of mushroom evolution.</title>
        <authorList>
            <person name="Varga T."/>
            <person name="Krizsan K."/>
            <person name="Foldi C."/>
            <person name="Dima B."/>
            <person name="Sanchez-Garcia M."/>
            <person name="Sanchez-Ramirez S."/>
            <person name="Szollosi G.J."/>
            <person name="Szarkandi J.G."/>
            <person name="Papp V."/>
            <person name="Albert L."/>
            <person name="Andreopoulos W."/>
            <person name="Angelini C."/>
            <person name="Antonin V."/>
            <person name="Barry K.W."/>
            <person name="Bougher N.L."/>
            <person name="Buchanan P."/>
            <person name="Buyck B."/>
            <person name="Bense V."/>
            <person name="Catcheside P."/>
            <person name="Chovatia M."/>
            <person name="Cooper J."/>
            <person name="Damon W."/>
            <person name="Desjardin D."/>
            <person name="Finy P."/>
            <person name="Geml J."/>
            <person name="Haridas S."/>
            <person name="Hughes K."/>
            <person name="Justo A."/>
            <person name="Karasinski D."/>
            <person name="Kautmanova I."/>
            <person name="Kiss B."/>
            <person name="Kocsube S."/>
            <person name="Kotiranta H."/>
            <person name="LaButti K.M."/>
            <person name="Lechner B.E."/>
            <person name="Liimatainen K."/>
            <person name="Lipzen A."/>
            <person name="Lukacs Z."/>
            <person name="Mihaltcheva S."/>
            <person name="Morgado L.N."/>
            <person name="Niskanen T."/>
            <person name="Noordeloos M.E."/>
            <person name="Ohm R.A."/>
            <person name="Ortiz-Santana B."/>
            <person name="Ovrebo C."/>
            <person name="Racz N."/>
            <person name="Riley R."/>
            <person name="Savchenko A."/>
            <person name="Shiryaev A."/>
            <person name="Soop K."/>
            <person name="Spirin V."/>
            <person name="Szebenyi C."/>
            <person name="Tomsovsky M."/>
            <person name="Tulloss R.E."/>
            <person name="Uehling J."/>
            <person name="Grigoriev I.V."/>
            <person name="Vagvolgyi C."/>
            <person name="Papp T."/>
            <person name="Martin F.M."/>
            <person name="Miettinen O."/>
            <person name="Hibbett D.S."/>
            <person name="Nagy L.G."/>
        </authorList>
    </citation>
    <scope>NUCLEOTIDE SEQUENCE [LARGE SCALE GENOMIC DNA]</scope>
    <source>
        <strain evidence="7 8">CBS 962.96</strain>
    </source>
</reference>
<dbReference type="InterPro" id="IPR011042">
    <property type="entry name" value="6-blade_b-propeller_TolB-like"/>
</dbReference>
<keyword evidence="8" id="KW-1185">Reference proteome</keyword>
<sequence>MKIPFTWLGFGAQISLHTHQTTSGVAAVNKSAFTSESKTRDEFQFKEGANVFTPKDAIELQRPGVGIANDAGDWVLVSYSQFSFEDKTEREMLAVVGLDLNTTRPPILEMSAKKAFWINNRTFGHVVDAEEGGLKINTVTVEVSSGNLRLMEDSVDGTIPTKTASSFRYSSKDGHLVFLDHVYADRNLTAVPDHDKDWETRGNSALVYDATPVRFWDTWMGPKEASLFSVELQVDEQSGRWSMGSDFRFSPTEIMSGYAGTWDISAGSIAYIVPEDIPGEAFPRKNNVYIVDAAGTKKPRKLTSDAGGAHGPVVSRDGMKVAWIEMDTAYDASSKTEIIVYDLKTEKSTVLTSEWDRSAETLAVRDHARDKAFIIPIADPSVKPTKPLTLTRTGSVSRLQPLPNGRLLLTKSSYSSPNDLFVLRGLEAIEANFDAMSSLKEEQVTHFTESALKGKNLSPGEAFWFKGVNNVDVQGWIVKPPGWKKEQRKKWPIALLIHGGKITYSAWSDSWSTRWNPNVFAQQGYFCVLINPTGSTTFGRKFTDDITLDWGGKPFVDLQKGWKYVLENYPQVDPERAIGAGGSWGGYAINWIQGHPEYEFGFKAVFAHDGVFNTLYDQYSVDVPYFFEKAWGGLPWNETAKKIALKNSPSTFVHKWHIPELIVHGSKDYRLPETEGIAPFHALQQMGIPSRLVVFPDENHWVLGHGNSLKWHYEVFRWFDEYVGEDTS</sequence>
<dbReference type="InterPro" id="IPR001375">
    <property type="entry name" value="Peptidase_S9_cat"/>
</dbReference>
<dbReference type="SUPFAM" id="SSF82171">
    <property type="entry name" value="DPP6 N-terminal domain-like"/>
    <property type="match status" value="1"/>
</dbReference>
<dbReference type="FunFam" id="3.40.50.1820:FF:000028">
    <property type="entry name" value="S9 family peptidase"/>
    <property type="match status" value="1"/>
</dbReference>
<dbReference type="AlphaFoldDB" id="A0A4S8LX33"/>
<dbReference type="GO" id="GO:0004252">
    <property type="term" value="F:serine-type endopeptidase activity"/>
    <property type="evidence" value="ECO:0007669"/>
    <property type="project" value="TreeGrafter"/>
</dbReference>
<name>A0A4S8LX33_DENBC</name>
<dbReference type="SUPFAM" id="SSF53474">
    <property type="entry name" value="alpha/beta-Hydrolases"/>
    <property type="match status" value="1"/>
</dbReference>
<gene>
    <name evidence="7" type="ORF">K435DRAFT_820069</name>
</gene>
<evidence type="ECO:0000313" key="8">
    <source>
        <dbReference type="Proteomes" id="UP000297245"/>
    </source>
</evidence>
<proteinExistence type="inferred from homology"/>
<organism evidence="7 8">
    <name type="scientific">Dendrothele bispora (strain CBS 962.96)</name>
    <dbReference type="NCBI Taxonomy" id="1314807"/>
    <lineage>
        <taxon>Eukaryota</taxon>
        <taxon>Fungi</taxon>
        <taxon>Dikarya</taxon>
        <taxon>Basidiomycota</taxon>
        <taxon>Agaricomycotina</taxon>
        <taxon>Agaricomycetes</taxon>
        <taxon>Agaricomycetidae</taxon>
        <taxon>Agaricales</taxon>
        <taxon>Agaricales incertae sedis</taxon>
        <taxon>Dendrothele</taxon>
    </lineage>
</organism>
<dbReference type="PANTHER" id="PTHR42776:SF13">
    <property type="entry name" value="DIPEPTIDYL-PEPTIDASE 5"/>
    <property type="match status" value="1"/>
</dbReference>
<protein>
    <recommendedName>
        <fullName evidence="5">Dipeptidyl-peptidase V</fullName>
    </recommendedName>
</protein>
<dbReference type="EMBL" id="ML179230">
    <property type="protein sequence ID" value="THU94204.1"/>
    <property type="molecule type" value="Genomic_DNA"/>
</dbReference>
<dbReference type="Gene3D" id="2.120.10.30">
    <property type="entry name" value="TolB, C-terminal domain"/>
    <property type="match status" value="1"/>
</dbReference>
<dbReference type="OrthoDB" id="416344at2759"/>
<evidence type="ECO:0000256" key="5">
    <source>
        <dbReference type="ARBA" id="ARBA00032829"/>
    </source>
</evidence>
<keyword evidence="3" id="KW-0732">Signal</keyword>
<evidence type="ECO:0000256" key="2">
    <source>
        <dbReference type="ARBA" id="ARBA00022670"/>
    </source>
</evidence>
<feature type="domain" description="Peptidase S9 prolyl oligopeptidase catalytic" evidence="6">
    <location>
        <begin position="511"/>
        <end position="725"/>
    </location>
</feature>
<dbReference type="PANTHER" id="PTHR42776">
    <property type="entry name" value="SERINE PEPTIDASE S9 FAMILY MEMBER"/>
    <property type="match status" value="1"/>
</dbReference>